<keyword evidence="4 6" id="KW-0408">Iron</keyword>
<keyword evidence="5 6" id="KW-0411">Iron-sulfur</keyword>
<keyword evidence="1 6" id="KW-0004">4Fe-4S</keyword>
<dbReference type="GO" id="GO:0051539">
    <property type="term" value="F:4 iron, 4 sulfur cluster binding"/>
    <property type="evidence" value="ECO:0007669"/>
    <property type="project" value="UniProtKB-KW"/>
</dbReference>
<sequence length="670" mass="75679">MSFDRERFLPVSIQDMERRGWDFYDFLLITGDAYVDHPSFGPAIIGRVLEAEGYRVAMLAQPDWRDPEAFAALGRPRLGVLLSAGNIDSMVAHYTAAKKRRHDDAYSPGRRAGLRPDHATIVYSNRVREVFGDIPLVIGGLEASLRRFAHYDYWEDKVRRSILFDAQADLLTYGMGERATIEIAARLASGTPVGEITDVRGTCAAVKYPDVCTYPRVEVPSFEEVSASKEAYARANMVEYQEHDAVVGRAILQKHGRQFLLVNPPAFPLTTEEMDRVAELPYVREPHPMYDEMGGVPAIEEVRFSVTHNRGCFGACNFCSLAFHQGRTISCRSHQSVIREVKALTEHPGFKGYIHDVGGPSATFRRPSCQKQLKHGMCKNRACLAPEPCPNLDADHTDYMLLLRKLREIPKVKKVFIRSGIRFDYLMKDPSGEFFTDLVQHHISGQLKVAPEHCVAHTLDYMGKPHIEVYEKFREKYFKLNRRYGKDQYLVPYLISSHPGCTLEDAVKLAEWLNRQGHMPEQVQDFYPTPGTLATCMWYTGLDPRTMEPVFVPKTPHDKALQRALMQWRKPQNRKLVLEALHRTGREDLIGYGKHCLVRPDRGARSSDGPGERAPAAKGKGGGQSAGKKGVGPTRRESVHSRQRVEKKEARPARKAGWAKAKPKKGGRKK</sequence>
<evidence type="ECO:0000259" key="8">
    <source>
        <dbReference type="PROSITE" id="PS51918"/>
    </source>
</evidence>
<dbReference type="GO" id="GO:0005506">
    <property type="term" value="F:iron ion binding"/>
    <property type="evidence" value="ECO:0007669"/>
    <property type="project" value="UniProtKB-UniRule"/>
</dbReference>
<proteinExistence type="inferred from homology"/>
<dbReference type="Gene3D" id="3.80.30.20">
    <property type="entry name" value="tm_1862 like domain"/>
    <property type="match status" value="1"/>
</dbReference>
<dbReference type="InterPro" id="IPR058240">
    <property type="entry name" value="rSAM_sf"/>
</dbReference>
<dbReference type="GO" id="GO:0003824">
    <property type="term" value="F:catalytic activity"/>
    <property type="evidence" value="ECO:0007669"/>
    <property type="project" value="InterPro"/>
</dbReference>
<evidence type="ECO:0000313" key="10">
    <source>
        <dbReference type="Proteomes" id="UP000628736"/>
    </source>
</evidence>
<dbReference type="Pfam" id="PF11842">
    <property type="entry name" value="DUF3362"/>
    <property type="match status" value="1"/>
</dbReference>
<dbReference type="HAMAP" id="MF_01251">
    <property type="entry name" value="UPF0313"/>
    <property type="match status" value="1"/>
</dbReference>
<feature type="compositionally biased region" description="Basic and acidic residues" evidence="7">
    <location>
        <begin position="634"/>
        <end position="652"/>
    </location>
</feature>
<accession>A0A8J6J7J4</accession>
<dbReference type="EMBL" id="JACOPO010000002">
    <property type="protein sequence ID" value="MBC5721842.1"/>
    <property type="molecule type" value="Genomic_DNA"/>
</dbReference>
<reference evidence="9" key="1">
    <citation type="submission" date="2020-08" db="EMBL/GenBank/DDBJ databases">
        <title>Genome public.</title>
        <authorList>
            <person name="Liu C."/>
            <person name="Sun Q."/>
        </authorList>
    </citation>
    <scope>NUCLEOTIDE SEQUENCE</scope>
    <source>
        <strain evidence="9">NSJ-23</strain>
    </source>
</reference>
<protein>
    <submittedName>
        <fullName evidence="9">YgiQ family radical SAM protein</fullName>
    </submittedName>
</protein>
<evidence type="ECO:0000313" key="9">
    <source>
        <dbReference type="EMBL" id="MBC5721842.1"/>
    </source>
</evidence>
<dbReference type="PANTHER" id="PTHR32331">
    <property type="entry name" value="UPF0313 PROTEIN YGIQ"/>
    <property type="match status" value="1"/>
</dbReference>
<dbReference type="PROSITE" id="PS51918">
    <property type="entry name" value="RADICAL_SAM"/>
    <property type="match status" value="1"/>
</dbReference>
<feature type="compositionally biased region" description="Basic residues" evidence="7">
    <location>
        <begin position="661"/>
        <end position="670"/>
    </location>
</feature>
<dbReference type="RefSeq" id="WP_186852184.1">
    <property type="nucleotide sequence ID" value="NZ_JACOPO010000002.1"/>
</dbReference>
<feature type="binding site" evidence="6">
    <location>
        <position position="316"/>
    </location>
    <ligand>
        <name>[4Fe-4S] cluster</name>
        <dbReference type="ChEBI" id="CHEBI:49883"/>
        <note>4Fe-4S-S-AdoMet</note>
    </ligand>
</feature>
<evidence type="ECO:0000256" key="5">
    <source>
        <dbReference type="ARBA" id="ARBA00023014"/>
    </source>
</evidence>
<dbReference type="SFLD" id="SFLDG01069">
    <property type="entry name" value="UPF0313"/>
    <property type="match status" value="1"/>
</dbReference>
<dbReference type="InterPro" id="IPR007197">
    <property type="entry name" value="rSAM"/>
</dbReference>
<feature type="binding site" evidence="6">
    <location>
        <position position="312"/>
    </location>
    <ligand>
        <name>[4Fe-4S] cluster</name>
        <dbReference type="ChEBI" id="CHEBI:49883"/>
        <note>4Fe-4S-S-AdoMet</note>
    </ligand>
</feature>
<dbReference type="SFLD" id="SFLDS00029">
    <property type="entry name" value="Radical_SAM"/>
    <property type="match status" value="1"/>
</dbReference>
<dbReference type="InterPro" id="IPR024560">
    <property type="entry name" value="UPF0313_C"/>
</dbReference>
<feature type="binding site" evidence="6">
    <location>
        <position position="319"/>
    </location>
    <ligand>
        <name>[4Fe-4S] cluster</name>
        <dbReference type="ChEBI" id="CHEBI:49883"/>
        <note>4Fe-4S-S-AdoMet</note>
    </ligand>
</feature>
<gene>
    <name evidence="9" type="ORF">H8S11_03275</name>
</gene>
<dbReference type="Pfam" id="PF08497">
    <property type="entry name" value="Radical_SAM_N"/>
    <property type="match status" value="1"/>
</dbReference>
<dbReference type="InterPro" id="IPR013704">
    <property type="entry name" value="UPF0313_N"/>
</dbReference>
<feature type="region of interest" description="Disordered" evidence="7">
    <location>
        <begin position="598"/>
        <end position="670"/>
    </location>
</feature>
<keyword evidence="10" id="KW-1185">Reference proteome</keyword>
<keyword evidence="2 6" id="KW-0949">S-adenosyl-L-methionine</keyword>
<dbReference type="SFLD" id="SFLDG01082">
    <property type="entry name" value="B12-binding_domain_containing"/>
    <property type="match status" value="1"/>
</dbReference>
<comment type="similarity">
    <text evidence="6">Belongs to the UPF0313 family.</text>
</comment>
<organism evidence="9 10">
    <name type="scientific">Flintibacter hominis</name>
    <dbReference type="NCBI Taxonomy" id="2763048"/>
    <lineage>
        <taxon>Bacteria</taxon>
        <taxon>Bacillati</taxon>
        <taxon>Bacillota</taxon>
        <taxon>Clostridia</taxon>
        <taxon>Eubacteriales</taxon>
        <taxon>Flintibacter</taxon>
    </lineage>
</organism>
<dbReference type="PANTHER" id="PTHR32331:SF0">
    <property type="entry name" value="UPF0313 PROTEIN YGIQ"/>
    <property type="match status" value="1"/>
</dbReference>
<evidence type="ECO:0000256" key="6">
    <source>
        <dbReference type="HAMAP-Rule" id="MF_01251"/>
    </source>
</evidence>
<dbReference type="Proteomes" id="UP000628736">
    <property type="component" value="Unassembled WGS sequence"/>
</dbReference>
<dbReference type="AlphaFoldDB" id="A0A8J6J7J4"/>
<comment type="caution">
    <text evidence="9">The sequence shown here is derived from an EMBL/GenBank/DDBJ whole genome shotgun (WGS) entry which is preliminary data.</text>
</comment>
<name>A0A8J6J7J4_9FIRM</name>
<dbReference type="InterPro" id="IPR006638">
    <property type="entry name" value="Elp3/MiaA/NifB-like_rSAM"/>
</dbReference>
<dbReference type="SMART" id="SM00729">
    <property type="entry name" value="Elp3"/>
    <property type="match status" value="1"/>
</dbReference>
<dbReference type="SUPFAM" id="SSF102114">
    <property type="entry name" value="Radical SAM enzymes"/>
    <property type="match status" value="1"/>
</dbReference>
<evidence type="ECO:0000256" key="7">
    <source>
        <dbReference type="SAM" id="MobiDB-lite"/>
    </source>
</evidence>
<evidence type="ECO:0000256" key="4">
    <source>
        <dbReference type="ARBA" id="ARBA00023004"/>
    </source>
</evidence>
<keyword evidence="3 6" id="KW-0479">Metal-binding</keyword>
<dbReference type="NCBIfam" id="TIGR03904">
    <property type="entry name" value="SAM_YgiQ"/>
    <property type="match status" value="1"/>
</dbReference>
<dbReference type="InterPro" id="IPR023404">
    <property type="entry name" value="rSAM_horseshoe"/>
</dbReference>
<comment type="cofactor">
    <cofactor evidence="6">
        <name>[4Fe-4S] cluster</name>
        <dbReference type="ChEBI" id="CHEBI:49883"/>
    </cofactor>
    <text evidence="6">Binds 1 [4Fe-4S] cluster. The cluster is coordinated with 3 cysteines and an exchangeable S-adenosyl-L-methionine.</text>
</comment>
<feature type="domain" description="Radical SAM core" evidence="8">
    <location>
        <begin position="297"/>
        <end position="570"/>
    </location>
</feature>
<evidence type="ECO:0000256" key="2">
    <source>
        <dbReference type="ARBA" id="ARBA00022691"/>
    </source>
</evidence>
<evidence type="ECO:0000256" key="1">
    <source>
        <dbReference type="ARBA" id="ARBA00022485"/>
    </source>
</evidence>
<dbReference type="InterPro" id="IPR022946">
    <property type="entry name" value="UPF0313"/>
</dbReference>
<evidence type="ECO:0000256" key="3">
    <source>
        <dbReference type="ARBA" id="ARBA00022723"/>
    </source>
</evidence>